<organism evidence="1 2">
    <name type="scientific">Pseudomonas putida</name>
    <name type="common">Arthrobacter siderocapsulatus</name>
    <dbReference type="NCBI Taxonomy" id="303"/>
    <lineage>
        <taxon>Bacteria</taxon>
        <taxon>Pseudomonadati</taxon>
        <taxon>Pseudomonadota</taxon>
        <taxon>Gammaproteobacteria</taxon>
        <taxon>Pseudomonadales</taxon>
        <taxon>Pseudomonadaceae</taxon>
        <taxon>Pseudomonas</taxon>
    </lineage>
</organism>
<evidence type="ECO:0000313" key="1">
    <source>
        <dbReference type="EMBL" id="QOC98822.1"/>
    </source>
</evidence>
<dbReference type="Proteomes" id="UP000516786">
    <property type="component" value="Chromosome"/>
</dbReference>
<dbReference type="RefSeq" id="WP_191087248.1">
    <property type="nucleotide sequence ID" value="NZ_CP061723.1"/>
</dbReference>
<accession>A0ABD7BFF4</accession>
<gene>
    <name evidence="1" type="ORF">ID616_03715</name>
</gene>
<dbReference type="AlphaFoldDB" id="A0ABD7BFF4"/>
<reference evidence="1 2" key="1">
    <citation type="submission" date="2020-09" db="EMBL/GenBank/DDBJ databases">
        <title>Co-existence of a novel multidrug-resistance efflux pump with carbapenem resistance gene blaVIM-2 in one megaplasmid in Pseudomonas putida.</title>
        <authorList>
            <person name="Peng K."/>
            <person name="Li R."/>
        </authorList>
    </citation>
    <scope>NUCLEOTIDE SEQUENCE [LARGE SCALE GENOMIC DNA]</scope>
    <source>
        <strain evidence="1 2">ZXPA-20</strain>
    </source>
</reference>
<name>A0ABD7BFF4_PSEPU</name>
<dbReference type="EMBL" id="CP061723">
    <property type="protein sequence ID" value="QOC98822.1"/>
    <property type="molecule type" value="Genomic_DNA"/>
</dbReference>
<proteinExistence type="predicted"/>
<evidence type="ECO:0000313" key="2">
    <source>
        <dbReference type="Proteomes" id="UP000516786"/>
    </source>
</evidence>
<protein>
    <submittedName>
        <fullName evidence="1">Uncharacterized protein</fullName>
    </submittedName>
</protein>
<sequence length="197" mass="21295">MADHQALSFTATLLVNGHPLTILSEATEGTIRVAHPDTNLGLMDVTHALGVLSTPDDAWDDAREAGHVDFHVTGDVAPVLFYFRHTPEGYRLYIRGGEHDGQGVFKSKYGVAMVSPIEGSDPTPWQMRNPHTQPPLDLAGMAVDFSIINLACAASGQSLATHLIANGEGGYLITLRSKPATSLRLNITERGVDWARR</sequence>